<reference evidence="2 3" key="1">
    <citation type="submission" date="2018-05" db="EMBL/GenBank/DDBJ databases">
        <title>Genomic Encyclopedia of Type Strains, Phase III (KMG-III): the genomes of soil and plant-associated and newly described type strains.</title>
        <authorList>
            <person name="Whitman W."/>
        </authorList>
    </citation>
    <scope>NUCLEOTIDE SEQUENCE [LARGE SCALE GENOMIC DNA]</scope>
    <source>
        <strain evidence="2 3">CECT 5696</strain>
    </source>
</reference>
<dbReference type="SUPFAM" id="SSF56601">
    <property type="entry name" value="beta-lactamase/transpeptidase-like"/>
    <property type="match status" value="1"/>
</dbReference>
<dbReference type="PANTHER" id="PTHR43283">
    <property type="entry name" value="BETA-LACTAMASE-RELATED"/>
    <property type="match status" value="1"/>
</dbReference>
<feature type="domain" description="Beta-lactamase-related" evidence="1">
    <location>
        <begin position="46"/>
        <end position="308"/>
    </location>
</feature>
<evidence type="ECO:0000313" key="2">
    <source>
        <dbReference type="EMBL" id="PWV95176.1"/>
    </source>
</evidence>
<dbReference type="InterPro" id="IPR050789">
    <property type="entry name" value="Diverse_Enzym_Activities"/>
</dbReference>
<proteinExistence type="predicted"/>
<comment type="caution">
    <text evidence="2">The sequence shown here is derived from an EMBL/GenBank/DDBJ whole genome shotgun (WGS) entry which is preliminary data.</text>
</comment>
<dbReference type="EMBL" id="QGTQ01000029">
    <property type="protein sequence ID" value="PWV95176.1"/>
    <property type="molecule type" value="Genomic_DNA"/>
</dbReference>
<dbReference type="InterPro" id="IPR012338">
    <property type="entry name" value="Beta-lactam/transpept-like"/>
</dbReference>
<dbReference type="Pfam" id="PF00144">
    <property type="entry name" value="Beta-lactamase"/>
    <property type="match status" value="1"/>
</dbReference>
<organism evidence="2 3">
    <name type="scientific">Paenibacillus cellulosilyticus</name>
    <dbReference type="NCBI Taxonomy" id="375489"/>
    <lineage>
        <taxon>Bacteria</taxon>
        <taxon>Bacillati</taxon>
        <taxon>Bacillota</taxon>
        <taxon>Bacilli</taxon>
        <taxon>Bacillales</taxon>
        <taxon>Paenibacillaceae</taxon>
        <taxon>Paenibacillus</taxon>
    </lineage>
</organism>
<dbReference type="PANTHER" id="PTHR43283:SF7">
    <property type="entry name" value="BETA-LACTAMASE-RELATED DOMAIN-CONTAINING PROTEIN"/>
    <property type="match status" value="1"/>
</dbReference>
<dbReference type="InterPro" id="IPR001466">
    <property type="entry name" value="Beta-lactam-related"/>
</dbReference>
<dbReference type="OrthoDB" id="9773047at2"/>
<keyword evidence="3" id="KW-1185">Reference proteome</keyword>
<dbReference type="Proteomes" id="UP000246635">
    <property type="component" value="Unassembled WGS sequence"/>
</dbReference>
<dbReference type="Gene3D" id="3.40.710.10">
    <property type="entry name" value="DD-peptidase/beta-lactamase superfamily"/>
    <property type="match status" value="1"/>
</dbReference>
<accession>A0A2V2YQ43</accession>
<protein>
    <submittedName>
        <fullName evidence="2">CubicO group peptidase (Beta-lactamase class C family)</fullName>
    </submittedName>
</protein>
<gene>
    <name evidence="2" type="ORF">DFQ01_12911</name>
</gene>
<sequence>MIVTRSEYTDADNAILPIVSAKEANIDEERLGRTSRTFRSFGMKSVVLVKDDALAWEWHDLDEDRVEPLFSCTKSVLSLLIGIATDEGLLQGMEEPAAKWIEPLHRADDERVQHITVGHLLTMTSGLEWADFDKPYRAMRKSEDWVAYSAGVPMLHDPGKVFCYNSGGSHMLSAILSQATGESAMQYASTRLFEPLAISHAAWSSNNGINEGGTGLHLGSRDLAKLGLLCLRGGRLNGTSFVSQGWLEQTTKSHHKALKHYEPRIYGEYGGHWWVDEGDEASGPFYFAYGHGGQYLIVAPKLDAVIVIRKKPSGRGSGIISRDLFHHSIVPSITLVRNFTDE</sequence>
<evidence type="ECO:0000313" key="3">
    <source>
        <dbReference type="Proteomes" id="UP000246635"/>
    </source>
</evidence>
<dbReference type="AlphaFoldDB" id="A0A2V2YQ43"/>
<evidence type="ECO:0000259" key="1">
    <source>
        <dbReference type="Pfam" id="PF00144"/>
    </source>
</evidence>
<name>A0A2V2YQ43_9BACL</name>
<dbReference type="RefSeq" id="WP_110046602.1">
    <property type="nucleotide sequence ID" value="NZ_CP054612.1"/>
</dbReference>